<reference evidence="3" key="1">
    <citation type="submission" date="2021-06" db="EMBL/GenBank/DDBJ databases">
        <title>Comparative genomics, transcriptomics and evolutionary studies reveal genomic signatures of adaptation to plant cell wall in hemibiotrophic fungi.</title>
        <authorList>
            <consortium name="DOE Joint Genome Institute"/>
            <person name="Baroncelli R."/>
            <person name="Diaz J.F."/>
            <person name="Benocci T."/>
            <person name="Peng M."/>
            <person name="Battaglia E."/>
            <person name="Haridas S."/>
            <person name="Andreopoulos W."/>
            <person name="Labutti K."/>
            <person name="Pangilinan J."/>
            <person name="Floch G.L."/>
            <person name="Makela M.R."/>
            <person name="Henrissat B."/>
            <person name="Grigoriev I.V."/>
            <person name="Crouch J.A."/>
            <person name="De Vries R.P."/>
            <person name="Sukno S.A."/>
            <person name="Thon M.R."/>
        </authorList>
    </citation>
    <scope>NUCLEOTIDE SEQUENCE</scope>
    <source>
        <strain evidence="3">MAFF235873</strain>
    </source>
</reference>
<evidence type="ECO:0000313" key="4">
    <source>
        <dbReference type="Proteomes" id="UP001232148"/>
    </source>
</evidence>
<accession>A0AAD9H515</accession>
<name>A0AAD9H515_9PEZI</name>
<evidence type="ECO:0000313" key="3">
    <source>
        <dbReference type="EMBL" id="KAK2021609.1"/>
    </source>
</evidence>
<comment type="caution">
    <text evidence="3">The sequence shown here is derived from an EMBL/GenBank/DDBJ whole genome shotgun (WGS) entry which is preliminary data.</text>
</comment>
<proteinExistence type="predicted"/>
<feature type="region of interest" description="Disordered" evidence="1">
    <location>
        <begin position="63"/>
        <end position="83"/>
    </location>
</feature>
<evidence type="ECO:0008006" key="5">
    <source>
        <dbReference type="Google" id="ProtNLM"/>
    </source>
</evidence>
<dbReference type="EMBL" id="MU843091">
    <property type="protein sequence ID" value="KAK2021609.1"/>
    <property type="molecule type" value="Genomic_DNA"/>
</dbReference>
<dbReference type="AlphaFoldDB" id="A0AAD9H515"/>
<evidence type="ECO:0000256" key="2">
    <source>
        <dbReference type="SAM" id="SignalP"/>
    </source>
</evidence>
<sequence length="187" mass="21158">MLAVAAHWRFSFLSFSLSLSLPTNVFRIGMRDSSKEAESGSKAKRSMDGVGVEMVGYGSHVAASQARPGQASNNDSKGDRRQQREKQWTWWTWSFERDSLGHWSRWRYGRRCRGVFSRFQGKEDMVWYGMQAPASAWMVYKTGKEQHNKLSHARAHSVRVENPELCSSAPRDTVSFGFGLTDTAALG</sequence>
<feature type="signal peptide" evidence="2">
    <location>
        <begin position="1"/>
        <end position="18"/>
    </location>
</feature>
<keyword evidence="2" id="KW-0732">Signal</keyword>
<evidence type="ECO:0000256" key="1">
    <source>
        <dbReference type="SAM" id="MobiDB-lite"/>
    </source>
</evidence>
<dbReference type="Proteomes" id="UP001232148">
    <property type="component" value="Unassembled WGS sequence"/>
</dbReference>
<protein>
    <recommendedName>
        <fullName evidence="5">Secreted protein</fullName>
    </recommendedName>
</protein>
<organism evidence="3 4">
    <name type="scientific">Colletotrichum zoysiae</name>
    <dbReference type="NCBI Taxonomy" id="1216348"/>
    <lineage>
        <taxon>Eukaryota</taxon>
        <taxon>Fungi</taxon>
        <taxon>Dikarya</taxon>
        <taxon>Ascomycota</taxon>
        <taxon>Pezizomycotina</taxon>
        <taxon>Sordariomycetes</taxon>
        <taxon>Hypocreomycetidae</taxon>
        <taxon>Glomerellales</taxon>
        <taxon>Glomerellaceae</taxon>
        <taxon>Colletotrichum</taxon>
        <taxon>Colletotrichum graminicola species complex</taxon>
    </lineage>
</organism>
<feature type="chain" id="PRO_5042063163" description="Secreted protein" evidence="2">
    <location>
        <begin position="19"/>
        <end position="187"/>
    </location>
</feature>
<keyword evidence="4" id="KW-1185">Reference proteome</keyword>
<gene>
    <name evidence="3" type="ORF">LX32DRAFT_658310</name>
</gene>